<evidence type="ECO:0000313" key="2">
    <source>
        <dbReference type="EMBL" id="KAG9390836.1"/>
    </source>
</evidence>
<protein>
    <submittedName>
        <fullName evidence="2">Chromosome partition protein Smc</fullName>
    </submittedName>
</protein>
<proteinExistence type="predicted"/>
<dbReference type="EMBL" id="JAHDYR010000062">
    <property type="protein sequence ID" value="KAG9390836.1"/>
    <property type="molecule type" value="Genomic_DNA"/>
</dbReference>
<dbReference type="Proteomes" id="UP000717585">
    <property type="component" value="Unassembled WGS sequence"/>
</dbReference>
<name>A0A8J6DZS8_9EUKA</name>
<gene>
    <name evidence="2" type="ORF">J8273_7095</name>
</gene>
<accession>A0A8J6DZS8</accession>
<keyword evidence="3" id="KW-1185">Reference proteome</keyword>
<organism evidence="2 3">
    <name type="scientific">Carpediemonas membranifera</name>
    <dbReference type="NCBI Taxonomy" id="201153"/>
    <lineage>
        <taxon>Eukaryota</taxon>
        <taxon>Metamonada</taxon>
        <taxon>Carpediemonas-like organisms</taxon>
        <taxon>Carpediemonas</taxon>
    </lineage>
</organism>
<feature type="coiled-coil region" evidence="1">
    <location>
        <begin position="134"/>
        <end position="168"/>
    </location>
</feature>
<evidence type="ECO:0000256" key="1">
    <source>
        <dbReference type="SAM" id="Coils"/>
    </source>
</evidence>
<keyword evidence="1" id="KW-0175">Coiled coil</keyword>
<reference evidence="2" key="1">
    <citation type="submission" date="2021-05" db="EMBL/GenBank/DDBJ databases">
        <title>A free-living protist that lacks canonical eukaryotic 1 DNA replication and segregation systems.</title>
        <authorList>
            <person name="Salas-Leiva D.E."/>
            <person name="Tromer E.C."/>
            <person name="Curtis B.A."/>
            <person name="Jerlstrom-Hultqvist J."/>
            <person name="Kolisko M."/>
            <person name="Yi Z."/>
            <person name="Salas-Leiva J.S."/>
            <person name="Gallot-Lavallee L."/>
            <person name="Kops G.J.P.L."/>
            <person name="Archibald J.M."/>
            <person name="Simpson A.G.B."/>
            <person name="Roger A.J."/>
        </authorList>
    </citation>
    <scope>NUCLEOTIDE SEQUENCE</scope>
    <source>
        <strain evidence="2">BICM</strain>
    </source>
</reference>
<comment type="caution">
    <text evidence="2">The sequence shown here is derived from an EMBL/GenBank/DDBJ whole genome shotgun (WGS) entry which is preliminary data.</text>
</comment>
<dbReference type="AlphaFoldDB" id="A0A8J6DZS8"/>
<sequence>MHRMDDETDRAAEEAQYDRLALEDTAFNRNSTIPQEEISKLVFQAIRSLTNPEVDVTLMQSVITTLQNALADMKSEHDYLENLVRDVNAVDETNLQQQQTALSTDVSNTASLIPEMIKLREWIETVNKRVEEYNTVNDQEIEAAKQRIKASERELEDAKERMSTDNMDSVLDYASWLATWGRIKG</sequence>
<evidence type="ECO:0000313" key="3">
    <source>
        <dbReference type="Proteomes" id="UP000717585"/>
    </source>
</evidence>